<dbReference type="GO" id="GO:0004239">
    <property type="term" value="F:initiator methionyl aminopeptidase activity"/>
    <property type="evidence" value="ECO:0007669"/>
    <property type="project" value="UniProtKB-EC"/>
</dbReference>
<protein>
    <submittedName>
        <fullName evidence="2">Methionine aminopeptidase</fullName>
        <ecNumber evidence="2">3.4.11.18</ecNumber>
    </submittedName>
</protein>
<dbReference type="InterPro" id="IPR036005">
    <property type="entry name" value="Creatinase/aminopeptidase-like"/>
</dbReference>
<dbReference type="GO" id="GO:0070006">
    <property type="term" value="F:metalloaminopeptidase activity"/>
    <property type="evidence" value="ECO:0007669"/>
    <property type="project" value="TreeGrafter"/>
</dbReference>
<dbReference type="SUPFAM" id="SSF55920">
    <property type="entry name" value="Creatinase/aminopeptidase"/>
    <property type="match status" value="1"/>
</dbReference>
<dbReference type="Pfam" id="PF00557">
    <property type="entry name" value="Peptidase_M24"/>
    <property type="match status" value="1"/>
</dbReference>
<proteinExistence type="predicted"/>
<sequence>EAIRRGVETLRPDNQYIEWARTIQSYTEEECGFHMVRGLGGHGIGRALHGPPFIANIVPDSPFEWPDAAIFPAPGTLIAVEPMIAIGTGATRAVRGQWPIHTADGSMAVHYEHDILITENGPRTLTEGLESLPDVISH</sequence>
<keyword evidence="2" id="KW-0645">Protease</keyword>
<dbReference type="GO" id="GO:0005829">
    <property type="term" value="C:cytosol"/>
    <property type="evidence" value="ECO:0007669"/>
    <property type="project" value="TreeGrafter"/>
</dbReference>
<dbReference type="EMBL" id="UOGK01000089">
    <property type="protein sequence ID" value="VAX36972.1"/>
    <property type="molecule type" value="Genomic_DNA"/>
</dbReference>
<evidence type="ECO:0000259" key="1">
    <source>
        <dbReference type="Pfam" id="PF00557"/>
    </source>
</evidence>
<dbReference type="PANTHER" id="PTHR43330">
    <property type="entry name" value="METHIONINE AMINOPEPTIDASE"/>
    <property type="match status" value="1"/>
</dbReference>
<organism evidence="2">
    <name type="scientific">hydrothermal vent metagenome</name>
    <dbReference type="NCBI Taxonomy" id="652676"/>
    <lineage>
        <taxon>unclassified sequences</taxon>
        <taxon>metagenomes</taxon>
        <taxon>ecological metagenomes</taxon>
    </lineage>
</organism>
<dbReference type="AlphaFoldDB" id="A0A3B1D8C7"/>
<dbReference type="PANTHER" id="PTHR43330:SF27">
    <property type="entry name" value="METHIONINE AMINOPEPTIDASE"/>
    <property type="match status" value="1"/>
</dbReference>
<accession>A0A3B1D8C7</accession>
<reference evidence="2" key="1">
    <citation type="submission" date="2018-06" db="EMBL/GenBank/DDBJ databases">
        <authorList>
            <person name="Zhirakovskaya E."/>
        </authorList>
    </citation>
    <scope>NUCLEOTIDE SEQUENCE</scope>
</reference>
<dbReference type="Gene3D" id="3.90.230.10">
    <property type="entry name" value="Creatinase/methionine aminopeptidase superfamily"/>
    <property type="match status" value="1"/>
</dbReference>
<name>A0A3B1D8C7_9ZZZZ</name>
<dbReference type="EC" id="3.4.11.18" evidence="2"/>
<feature type="domain" description="Peptidase M24" evidence="1">
    <location>
        <begin position="1"/>
        <end position="119"/>
    </location>
</feature>
<gene>
    <name evidence="2" type="ORF">MNBD_PLANCTO03-1248</name>
</gene>
<keyword evidence="2" id="KW-0378">Hydrolase</keyword>
<keyword evidence="2" id="KW-0031">Aminopeptidase</keyword>
<evidence type="ECO:0000313" key="2">
    <source>
        <dbReference type="EMBL" id="VAX36972.1"/>
    </source>
</evidence>
<dbReference type="InterPro" id="IPR000994">
    <property type="entry name" value="Pept_M24"/>
</dbReference>
<feature type="non-terminal residue" evidence="2">
    <location>
        <position position="1"/>
    </location>
</feature>